<keyword evidence="1" id="KW-0472">Membrane</keyword>
<accession>A0A150Y3F1</accession>
<sequence>MKHNDPIEDWFYTKTSDQEREELEKAMAFSSNLAVPIGKSKDQAWNQLLGNIEEQKEDNERALIPPREKVSQWVAWFTGIAAMLIAGYLTLYNPLGENQMVRNKAELGKVERMILPIGSSLTLNSSSYSTYNPQTWYDKRVVKLEGEAFFEVTEGSEFLVETSNGTVQVLGTSFNVFSRGSNFSVECSTGMVLVTSNGQQVELKPGQKVTLKDKKLILSEFNIDKIATWRSGDFYFDTAPLKMVIEEMERQFDIKIKVKTDIAERYYSGFFSRTNLKEALQLVFVPMGLDFEINNKEVTVE</sequence>
<feature type="domain" description="Protein FecR C-terminal" evidence="3">
    <location>
        <begin position="233"/>
        <end position="300"/>
    </location>
</feature>
<dbReference type="InterPro" id="IPR032508">
    <property type="entry name" value="FecR_C"/>
</dbReference>
<feature type="domain" description="FecR protein" evidence="2">
    <location>
        <begin position="115"/>
        <end position="192"/>
    </location>
</feature>
<evidence type="ECO:0000256" key="1">
    <source>
        <dbReference type="SAM" id="Phobius"/>
    </source>
</evidence>
<dbReference type="EMBL" id="LRPB01000002">
    <property type="protein sequence ID" value="KYG85570.1"/>
    <property type="molecule type" value="Genomic_DNA"/>
</dbReference>
<dbReference type="STRING" id="1914963.AWW67_14435"/>
<evidence type="ECO:0000259" key="3">
    <source>
        <dbReference type="Pfam" id="PF16344"/>
    </source>
</evidence>
<gene>
    <name evidence="4" type="ORF">AWW67_14435</name>
</gene>
<feature type="transmembrane region" description="Helical" evidence="1">
    <location>
        <begin position="73"/>
        <end position="92"/>
    </location>
</feature>
<evidence type="ECO:0000313" key="4">
    <source>
        <dbReference type="EMBL" id="KYG85570.1"/>
    </source>
</evidence>
<evidence type="ECO:0008006" key="6">
    <source>
        <dbReference type="Google" id="ProtNLM"/>
    </source>
</evidence>
<comment type="caution">
    <text evidence="4">The sequence shown here is derived from an EMBL/GenBank/DDBJ whole genome shotgun (WGS) entry which is preliminary data.</text>
</comment>
<reference evidence="4 5" key="1">
    <citation type="submission" date="2016-01" db="EMBL/GenBank/DDBJ databases">
        <title>Genome sequencing of Roseivirga seohaensis SW-152.</title>
        <authorList>
            <person name="Selvaratnam C."/>
            <person name="Thevarajoo S."/>
            <person name="Goh K.M."/>
            <person name="Ee R."/>
            <person name="Chan K.-G."/>
            <person name="Chong C.S."/>
        </authorList>
    </citation>
    <scope>NUCLEOTIDE SEQUENCE [LARGE SCALE GENOMIC DNA]</scope>
    <source>
        <strain evidence="4 5">SW-152</strain>
    </source>
</reference>
<dbReference type="AlphaFoldDB" id="A0A150Y3F1"/>
<protein>
    <recommendedName>
        <fullName evidence="6">FecR protein domain-containing protein</fullName>
    </recommendedName>
</protein>
<dbReference type="InterPro" id="IPR012373">
    <property type="entry name" value="Ferrdict_sens_TM"/>
</dbReference>
<keyword evidence="1" id="KW-0812">Transmembrane</keyword>
<organism evidence="4 5">
    <name type="scientific">Roseivirga seohaensis</name>
    <dbReference type="NCBI Taxonomy" id="1914963"/>
    <lineage>
        <taxon>Bacteria</taxon>
        <taxon>Pseudomonadati</taxon>
        <taxon>Bacteroidota</taxon>
        <taxon>Cytophagia</taxon>
        <taxon>Cytophagales</taxon>
        <taxon>Roseivirgaceae</taxon>
        <taxon>Roseivirga</taxon>
    </lineage>
</organism>
<dbReference type="RefSeq" id="WP_062299713.1">
    <property type="nucleotide sequence ID" value="NZ_LRPB01000002.1"/>
</dbReference>
<dbReference type="PANTHER" id="PTHR30273:SF2">
    <property type="entry name" value="PROTEIN FECR"/>
    <property type="match status" value="1"/>
</dbReference>
<name>A0A150Y3F1_9BACT</name>
<dbReference type="Gene3D" id="3.55.50.30">
    <property type="match status" value="1"/>
</dbReference>
<dbReference type="PANTHER" id="PTHR30273">
    <property type="entry name" value="PERIPLASMIC SIGNAL SENSOR AND SIGMA FACTOR ACTIVATOR FECR-RELATED"/>
    <property type="match status" value="1"/>
</dbReference>
<dbReference type="Gene3D" id="2.60.120.1440">
    <property type="match status" value="1"/>
</dbReference>
<dbReference type="Pfam" id="PF04773">
    <property type="entry name" value="FecR"/>
    <property type="match status" value="1"/>
</dbReference>
<dbReference type="Proteomes" id="UP000075663">
    <property type="component" value="Unassembled WGS sequence"/>
</dbReference>
<keyword evidence="1" id="KW-1133">Transmembrane helix</keyword>
<dbReference type="PIRSF" id="PIRSF018266">
    <property type="entry name" value="FecR"/>
    <property type="match status" value="1"/>
</dbReference>
<dbReference type="GO" id="GO:0016989">
    <property type="term" value="F:sigma factor antagonist activity"/>
    <property type="evidence" value="ECO:0007669"/>
    <property type="project" value="TreeGrafter"/>
</dbReference>
<evidence type="ECO:0000259" key="2">
    <source>
        <dbReference type="Pfam" id="PF04773"/>
    </source>
</evidence>
<dbReference type="InterPro" id="IPR006860">
    <property type="entry name" value="FecR"/>
</dbReference>
<evidence type="ECO:0000313" key="5">
    <source>
        <dbReference type="Proteomes" id="UP000075663"/>
    </source>
</evidence>
<proteinExistence type="predicted"/>
<dbReference type="Pfam" id="PF16344">
    <property type="entry name" value="FecR_C"/>
    <property type="match status" value="1"/>
</dbReference>